<name>A0A921FUR5_9BIFI</name>
<dbReference type="EMBL" id="DYWK01000002">
    <property type="protein sequence ID" value="HJF17702.1"/>
    <property type="molecule type" value="Genomic_DNA"/>
</dbReference>
<dbReference type="Gene3D" id="1.10.1070.20">
    <property type="match status" value="1"/>
</dbReference>
<feature type="region of interest" description="Disordered" evidence="1">
    <location>
        <begin position="45"/>
        <end position="64"/>
    </location>
</feature>
<reference evidence="2" key="2">
    <citation type="submission" date="2021-09" db="EMBL/GenBank/DDBJ databases">
        <authorList>
            <person name="Gilroy R."/>
        </authorList>
    </citation>
    <scope>NUCLEOTIDE SEQUENCE</scope>
    <source>
        <strain evidence="2">578</strain>
    </source>
</reference>
<dbReference type="Gene3D" id="3.30.200.120">
    <property type="match status" value="1"/>
</dbReference>
<evidence type="ECO:0000313" key="2">
    <source>
        <dbReference type="EMBL" id="HJF17702.1"/>
    </source>
</evidence>
<reference evidence="2" key="1">
    <citation type="journal article" date="2021" name="PeerJ">
        <title>Extensive microbial diversity within the chicken gut microbiome revealed by metagenomics and culture.</title>
        <authorList>
            <person name="Gilroy R."/>
            <person name="Ravi A."/>
            <person name="Getino M."/>
            <person name="Pursley I."/>
            <person name="Horton D.L."/>
            <person name="Alikhan N.F."/>
            <person name="Baker D."/>
            <person name="Gharbi K."/>
            <person name="Hall N."/>
            <person name="Watson M."/>
            <person name="Adriaenssens E.M."/>
            <person name="Foster-Nyarko E."/>
            <person name="Jarju S."/>
            <person name="Secka A."/>
            <person name="Antonio M."/>
            <person name="Oren A."/>
            <person name="Chaudhuri R.R."/>
            <person name="La Ragione R."/>
            <person name="Hildebrand F."/>
            <person name="Pallen M.J."/>
        </authorList>
    </citation>
    <scope>NUCLEOTIDE SEQUENCE</scope>
    <source>
        <strain evidence="2">578</strain>
    </source>
</reference>
<dbReference type="CDD" id="cd17792">
    <property type="entry name" value="CtkA"/>
    <property type="match status" value="1"/>
</dbReference>
<gene>
    <name evidence="2" type="ORF">K8U78_00770</name>
</gene>
<proteinExistence type="predicted"/>
<evidence type="ECO:0008006" key="4">
    <source>
        <dbReference type="Google" id="ProtNLM"/>
    </source>
</evidence>
<dbReference type="AlphaFoldDB" id="A0A921FUR5"/>
<sequence length="327" mass="36585">MIRVENFEQARLSHRYYGGNAGKKVGIRWNGDNWLLKFSTADHGRKGSSHSSSTAPAHPQGGSQRIAATSAVSEYLASHIYESMGIPAQQTLLGIREGKLVCACRDFVGPGERLYDFHELKNSLSDNLPGFARPASDGMSRVLSDITAAIEQLDVFPRVEKAQERFWDMFITDAFLSNAARDNTNWGVLITDSTVTLTPVYDNGSAFTTEFSDDEMGMRLTHSELLKADAHHMLSFFITDTSKPVDPLEYIASGVSAQCTAALQRFVEHIDLDDVTRLFEELPLTCQGKKIITENWRRYQLALLHLRFTIRCSCRSIIALCRRNLVS</sequence>
<evidence type="ECO:0000313" key="3">
    <source>
        <dbReference type="Proteomes" id="UP000715651"/>
    </source>
</evidence>
<evidence type="ECO:0000256" key="1">
    <source>
        <dbReference type="SAM" id="MobiDB-lite"/>
    </source>
</evidence>
<comment type="caution">
    <text evidence="2">The sequence shown here is derived from an EMBL/GenBank/DDBJ whole genome shotgun (WGS) entry which is preliminary data.</text>
</comment>
<dbReference type="Proteomes" id="UP000715651">
    <property type="component" value="Unassembled WGS sequence"/>
</dbReference>
<protein>
    <recommendedName>
        <fullName evidence="4">HipA-like C-terminal domain-containing protein</fullName>
    </recommendedName>
</protein>
<organism evidence="2 3">
    <name type="scientific">Aeriscardovia aeriphila</name>
    <dbReference type="NCBI Taxonomy" id="218139"/>
    <lineage>
        <taxon>Bacteria</taxon>
        <taxon>Bacillati</taxon>
        <taxon>Actinomycetota</taxon>
        <taxon>Actinomycetes</taxon>
        <taxon>Bifidobacteriales</taxon>
        <taxon>Bifidobacteriaceae</taxon>
        <taxon>Aeriscardovia</taxon>
    </lineage>
</organism>
<accession>A0A921FUR5</accession>